<feature type="transmembrane region" description="Helical" evidence="1">
    <location>
        <begin position="20"/>
        <end position="41"/>
    </location>
</feature>
<feature type="transmembrane region" description="Helical" evidence="1">
    <location>
        <begin position="122"/>
        <end position="144"/>
    </location>
</feature>
<dbReference type="AlphaFoldDB" id="A0A158BU75"/>
<dbReference type="Proteomes" id="UP000054911">
    <property type="component" value="Unassembled WGS sequence"/>
</dbReference>
<gene>
    <name evidence="2" type="ORF">AWB80_04132</name>
</gene>
<protein>
    <submittedName>
        <fullName evidence="2">Uncharacterized protein</fullName>
    </submittedName>
</protein>
<evidence type="ECO:0000313" key="2">
    <source>
        <dbReference type="EMBL" id="SAK73623.1"/>
    </source>
</evidence>
<keyword evidence="1" id="KW-0812">Transmembrane</keyword>
<dbReference type="STRING" id="1777141.AWB80_04132"/>
<organism evidence="2 3">
    <name type="scientific">Caballeronia pedi</name>
    <dbReference type="NCBI Taxonomy" id="1777141"/>
    <lineage>
        <taxon>Bacteria</taxon>
        <taxon>Pseudomonadati</taxon>
        <taxon>Pseudomonadota</taxon>
        <taxon>Betaproteobacteria</taxon>
        <taxon>Burkholderiales</taxon>
        <taxon>Burkholderiaceae</taxon>
        <taxon>Caballeronia</taxon>
    </lineage>
</organism>
<evidence type="ECO:0000313" key="3">
    <source>
        <dbReference type="Proteomes" id="UP000054911"/>
    </source>
</evidence>
<keyword evidence="3" id="KW-1185">Reference proteome</keyword>
<reference evidence="2" key="1">
    <citation type="submission" date="2016-01" db="EMBL/GenBank/DDBJ databases">
        <authorList>
            <person name="Peeters C."/>
        </authorList>
    </citation>
    <scope>NUCLEOTIDE SEQUENCE [LARGE SCALE GENOMIC DNA]</scope>
    <source>
        <strain evidence="2">LMG 29323</strain>
    </source>
</reference>
<name>A0A158BU75_9BURK</name>
<proteinExistence type="predicted"/>
<accession>A0A158BU75</accession>
<dbReference type="EMBL" id="FCOE02000013">
    <property type="protein sequence ID" value="SAK73623.1"/>
    <property type="molecule type" value="Genomic_DNA"/>
</dbReference>
<sequence length="162" mass="17256">MGLCTRVRETYTDVMKVSHIATIAFLSASAIVMTGAISVAARQFTIERSAVRVIVDTSIAARLQGLSDAIELVPAYERSLLLSKYGFKDEMALAAALTAQRGDMHLAEKLRAAELAANEKRLAALLAACGFSAIVAIMGAFALYDAHVARGRDTREATTHAA</sequence>
<evidence type="ECO:0000256" key="1">
    <source>
        <dbReference type="SAM" id="Phobius"/>
    </source>
</evidence>
<comment type="caution">
    <text evidence="2">The sequence shown here is derived from an EMBL/GenBank/DDBJ whole genome shotgun (WGS) entry which is preliminary data.</text>
</comment>
<keyword evidence="1" id="KW-1133">Transmembrane helix</keyword>
<keyword evidence="1" id="KW-0472">Membrane</keyword>